<protein>
    <submittedName>
        <fullName evidence="3">Acyl-CoA thioester hydrolase</fullName>
    </submittedName>
</protein>
<dbReference type="GO" id="GO:0016787">
    <property type="term" value="F:hydrolase activity"/>
    <property type="evidence" value="ECO:0007669"/>
    <property type="project" value="UniProtKB-KW"/>
</dbReference>
<keyword evidence="4" id="KW-1185">Reference proteome</keyword>
<keyword evidence="2 3" id="KW-0378">Hydrolase</keyword>
<dbReference type="Gene3D" id="3.10.129.10">
    <property type="entry name" value="Hotdog Thioesterase"/>
    <property type="match status" value="1"/>
</dbReference>
<dbReference type="SUPFAM" id="SSF54637">
    <property type="entry name" value="Thioesterase/thiol ester dehydrase-isomerase"/>
    <property type="match status" value="1"/>
</dbReference>
<dbReference type="Pfam" id="PF13279">
    <property type="entry name" value="4HBT_2"/>
    <property type="match status" value="1"/>
</dbReference>
<evidence type="ECO:0000256" key="1">
    <source>
        <dbReference type="ARBA" id="ARBA00005953"/>
    </source>
</evidence>
<comment type="similarity">
    <text evidence="1">Belongs to the 4-hydroxybenzoyl-CoA thioesterase family.</text>
</comment>
<dbReference type="Proteomes" id="UP000199663">
    <property type="component" value="Unassembled WGS sequence"/>
</dbReference>
<dbReference type="EMBL" id="FNQC01000006">
    <property type="protein sequence ID" value="SDZ14784.1"/>
    <property type="molecule type" value="Genomic_DNA"/>
</dbReference>
<comment type="caution">
    <text evidence="3">The sequence shown here is derived from an EMBL/GenBank/DDBJ whole genome shotgun (WGS) entry which is preliminary data.</text>
</comment>
<proteinExistence type="inferred from homology"/>
<sequence>MVKKYTVEEVKSSFVFSIPIQIRYSDIDGYMHVNNGIYFNYFEHARAQYLFRVCDWDILEIGTVVANINLDFFRPMHVLDLPIAYVRCLEVGKSSFVLEQVLMGLTANGEEKVFASAMTTMVSVDMKSMRPTPVPSEYVSKMLVGTFGKA</sequence>
<dbReference type="RefSeq" id="WP_019597374.1">
    <property type="nucleotide sequence ID" value="NZ_FNQC01000006.1"/>
</dbReference>
<dbReference type="PANTHER" id="PTHR31793:SF27">
    <property type="entry name" value="NOVEL THIOESTERASE SUPERFAMILY DOMAIN AND SAPOSIN A-TYPE DOMAIN CONTAINING PROTEIN (0610012H03RIK)"/>
    <property type="match status" value="1"/>
</dbReference>
<reference evidence="3 4" key="1">
    <citation type="submission" date="2016-10" db="EMBL/GenBank/DDBJ databases">
        <authorList>
            <person name="Varghese N."/>
            <person name="Submissions S."/>
        </authorList>
    </citation>
    <scope>NUCLEOTIDE SEQUENCE [LARGE SCALE GENOMIC DNA]</scope>
    <source>
        <strain evidence="3 4">DSM 17997</strain>
    </source>
</reference>
<evidence type="ECO:0000313" key="4">
    <source>
        <dbReference type="Proteomes" id="UP000199663"/>
    </source>
</evidence>
<organism evidence="3 4">
    <name type="scientific">Rhodonellum ikkaensis</name>
    <dbReference type="NCBI Taxonomy" id="336829"/>
    <lineage>
        <taxon>Bacteria</taxon>
        <taxon>Pseudomonadati</taxon>
        <taxon>Bacteroidota</taxon>
        <taxon>Cytophagia</taxon>
        <taxon>Cytophagales</taxon>
        <taxon>Cytophagaceae</taxon>
        <taxon>Rhodonellum</taxon>
    </lineage>
</organism>
<evidence type="ECO:0000256" key="2">
    <source>
        <dbReference type="ARBA" id="ARBA00022801"/>
    </source>
</evidence>
<evidence type="ECO:0000313" key="3">
    <source>
        <dbReference type="EMBL" id="SDZ14784.1"/>
    </source>
</evidence>
<dbReference type="InterPro" id="IPR050563">
    <property type="entry name" value="4-hydroxybenzoyl-CoA_TE"/>
</dbReference>
<gene>
    <name evidence="3" type="ORF">SAMN05444412_106204</name>
</gene>
<dbReference type="InterPro" id="IPR029069">
    <property type="entry name" value="HotDog_dom_sf"/>
</dbReference>
<dbReference type="CDD" id="cd00586">
    <property type="entry name" value="4HBT"/>
    <property type="match status" value="1"/>
</dbReference>
<accession>A0A1H3QMF6</accession>
<name>A0A1H3QMF6_9BACT</name>
<dbReference type="PANTHER" id="PTHR31793">
    <property type="entry name" value="4-HYDROXYBENZOYL-COA THIOESTERASE FAMILY MEMBER"/>
    <property type="match status" value="1"/>
</dbReference>